<proteinExistence type="predicted"/>
<dbReference type="CDD" id="cd00165">
    <property type="entry name" value="S4"/>
    <property type="match status" value="1"/>
</dbReference>
<dbReference type="PROSITE" id="PS50889">
    <property type="entry name" value="S4"/>
    <property type="match status" value="1"/>
</dbReference>
<dbReference type="GO" id="GO:0003723">
    <property type="term" value="F:RNA binding"/>
    <property type="evidence" value="ECO:0007669"/>
    <property type="project" value="UniProtKB-KW"/>
</dbReference>
<keyword evidence="1" id="KW-0694">RNA-binding</keyword>
<dbReference type="Gene3D" id="3.10.290.10">
    <property type="entry name" value="RNA-binding S4 domain"/>
    <property type="match status" value="1"/>
</dbReference>
<protein>
    <submittedName>
        <fullName evidence="2">RNA-binding S4 domain-containing protein</fullName>
    </submittedName>
</protein>
<comment type="caution">
    <text evidence="2">The sequence shown here is derived from an EMBL/GenBank/DDBJ whole genome shotgun (WGS) entry which is preliminary data.</text>
</comment>
<gene>
    <name evidence="2" type="ORF">ENJ42_01730</name>
</gene>
<dbReference type="EMBL" id="DRMJ01000082">
    <property type="protein sequence ID" value="HHL42312.1"/>
    <property type="molecule type" value="Genomic_DNA"/>
</dbReference>
<dbReference type="SUPFAM" id="SSF55174">
    <property type="entry name" value="Alpha-L RNA-binding motif"/>
    <property type="match status" value="1"/>
</dbReference>
<name>A0A7C5LZ25_9PROT</name>
<organism evidence="2">
    <name type="scientific">Hellea balneolensis</name>
    <dbReference type="NCBI Taxonomy" id="287478"/>
    <lineage>
        <taxon>Bacteria</taxon>
        <taxon>Pseudomonadati</taxon>
        <taxon>Pseudomonadota</taxon>
        <taxon>Alphaproteobacteria</taxon>
        <taxon>Maricaulales</taxon>
        <taxon>Robiginitomaculaceae</taxon>
        <taxon>Hellea</taxon>
    </lineage>
</organism>
<dbReference type="InterPro" id="IPR036986">
    <property type="entry name" value="S4_RNA-bd_sf"/>
</dbReference>
<accession>A0A7C5LZ25</accession>
<sequence>MQGLKLDESQRIDIWLYRARFFKSRALSGRFVSRRKVRLTRGGCTHKLSKPHFCLRVGDQLTFVNANKLIIVEILALGLRRGPASEATQLYRVISTDG</sequence>
<evidence type="ECO:0000256" key="1">
    <source>
        <dbReference type="PROSITE-ProRule" id="PRU00182"/>
    </source>
</evidence>
<reference evidence="2" key="1">
    <citation type="journal article" date="2020" name="mSystems">
        <title>Genome- and Community-Level Interaction Insights into Carbon Utilization and Element Cycling Functions of Hydrothermarchaeota in Hydrothermal Sediment.</title>
        <authorList>
            <person name="Zhou Z."/>
            <person name="Liu Y."/>
            <person name="Xu W."/>
            <person name="Pan J."/>
            <person name="Luo Z.H."/>
            <person name="Li M."/>
        </authorList>
    </citation>
    <scope>NUCLEOTIDE SEQUENCE [LARGE SCALE GENOMIC DNA]</scope>
    <source>
        <strain evidence="2">HyVt-485</strain>
    </source>
</reference>
<dbReference type="AlphaFoldDB" id="A0A7C5LZ25"/>
<dbReference type="Proteomes" id="UP000885830">
    <property type="component" value="Unassembled WGS sequence"/>
</dbReference>
<evidence type="ECO:0000313" key="2">
    <source>
        <dbReference type="EMBL" id="HHL42312.1"/>
    </source>
</evidence>